<dbReference type="PROSITE" id="PS50871">
    <property type="entry name" value="C1Q"/>
    <property type="match status" value="1"/>
</dbReference>
<dbReference type="InterPro" id="IPR008983">
    <property type="entry name" value="Tumour_necrosis_fac-like_dom"/>
</dbReference>
<dbReference type="PANTHER" id="PTHR22923:SF116">
    <property type="entry name" value="C1Q DOMAIN-CONTAINING PROTEIN"/>
    <property type="match status" value="1"/>
</dbReference>
<keyword evidence="2" id="KW-0964">Secreted</keyword>
<reference evidence="4" key="1">
    <citation type="journal article" date="2012" name="Nature">
        <title>The oyster genome reveals stress adaptation and complexity of shell formation.</title>
        <authorList>
            <person name="Zhang G."/>
            <person name="Fang X."/>
            <person name="Guo X."/>
            <person name="Li L."/>
            <person name="Luo R."/>
            <person name="Xu F."/>
            <person name="Yang P."/>
            <person name="Zhang L."/>
            <person name="Wang X."/>
            <person name="Qi H."/>
            <person name="Xiong Z."/>
            <person name="Que H."/>
            <person name="Xie Y."/>
            <person name="Holland P.W."/>
            <person name="Paps J."/>
            <person name="Zhu Y."/>
            <person name="Wu F."/>
            <person name="Chen Y."/>
            <person name="Wang J."/>
            <person name="Peng C."/>
            <person name="Meng J."/>
            <person name="Yang L."/>
            <person name="Liu J."/>
            <person name="Wen B."/>
            <person name="Zhang N."/>
            <person name="Huang Z."/>
            <person name="Zhu Q."/>
            <person name="Feng Y."/>
            <person name="Mount A."/>
            <person name="Hedgecock D."/>
            <person name="Xu Z."/>
            <person name="Liu Y."/>
            <person name="Domazet-Loso T."/>
            <person name="Du Y."/>
            <person name="Sun X."/>
            <person name="Zhang S."/>
            <person name="Liu B."/>
            <person name="Cheng P."/>
            <person name="Jiang X."/>
            <person name="Li J."/>
            <person name="Fan D."/>
            <person name="Wang W."/>
            <person name="Fu W."/>
            <person name="Wang T."/>
            <person name="Wang B."/>
            <person name="Zhang J."/>
            <person name="Peng Z."/>
            <person name="Li Y."/>
            <person name="Li N."/>
            <person name="Wang J."/>
            <person name="Chen M."/>
            <person name="He Y."/>
            <person name="Tan F."/>
            <person name="Song X."/>
            <person name="Zheng Q."/>
            <person name="Huang R."/>
            <person name="Yang H."/>
            <person name="Du X."/>
            <person name="Chen L."/>
            <person name="Yang M."/>
            <person name="Gaffney P.M."/>
            <person name="Wang S."/>
            <person name="Luo L."/>
            <person name="She Z."/>
            <person name="Ming Y."/>
            <person name="Huang W."/>
            <person name="Zhang S."/>
            <person name="Huang B."/>
            <person name="Zhang Y."/>
            <person name="Qu T."/>
            <person name="Ni P."/>
            <person name="Miao G."/>
            <person name="Wang J."/>
            <person name="Wang Q."/>
            <person name="Steinberg C.E."/>
            <person name="Wang H."/>
            <person name="Li N."/>
            <person name="Qian L."/>
            <person name="Zhang G."/>
            <person name="Li Y."/>
            <person name="Yang H."/>
            <person name="Liu X."/>
            <person name="Wang J."/>
            <person name="Yin Y."/>
            <person name="Wang J."/>
        </authorList>
    </citation>
    <scope>NUCLEOTIDE SEQUENCE [LARGE SCALE GENOMIC DNA]</scope>
    <source>
        <strain evidence="4">05x7-T-G4-1.051#20</strain>
    </source>
</reference>
<gene>
    <name evidence="4" type="ORF">CGI_10007376</name>
</gene>
<dbReference type="InterPro" id="IPR001073">
    <property type="entry name" value="C1q_dom"/>
</dbReference>
<organism evidence="4">
    <name type="scientific">Magallana gigas</name>
    <name type="common">Pacific oyster</name>
    <name type="synonym">Crassostrea gigas</name>
    <dbReference type="NCBI Taxonomy" id="29159"/>
    <lineage>
        <taxon>Eukaryota</taxon>
        <taxon>Metazoa</taxon>
        <taxon>Spiralia</taxon>
        <taxon>Lophotrochozoa</taxon>
        <taxon>Mollusca</taxon>
        <taxon>Bivalvia</taxon>
        <taxon>Autobranchia</taxon>
        <taxon>Pteriomorphia</taxon>
        <taxon>Ostreida</taxon>
        <taxon>Ostreoidea</taxon>
        <taxon>Ostreidae</taxon>
        <taxon>Magallana</taxon>
    </lineage>
</organism>
<dbReference type="PANTHER" id="PTHR22923">
    <property type="entry name" value="CEREBELLIN-RELATED"/>
    <property type="match status" value="1"/>
</dbReference>
<comment type="subcellular location">
    <subcellularLocation>
        <location evidence="1">Secreted</location>
    </subcellularLocation>
</comment>
<evidence type="ECO:0000256" key="1">
    <source>
        <dbReference type="ARBA" id="ARBA00004613"/>
    </source>
</evidence>
<dbReference type="EMBL" id="JH818608">
    <property type="protein sequence ID" value="EKC19876.1"/>
    <property type="molecule type" value="Genomic_DNA"/>
</dbReference>
<evidence type="ECO:0000256" key="2">
    <source>
        <dbReference type="ARBA" id="ARBA00022525"/>
    </source>
</evidence>
<dbReference type="PRINTS" id="PR00007">
    <property type="entry name" value="COMPLEMNTC1Q"/>
</dbReference>
<protein>
    <submittedName>
        <fullName evidence="4">Caprin-2</fullName>
    </submittedName>
</protein>
<keyword evidence="3" id="KW-0732">Signal</keyword>
<dbReference type="HOGENOM" id="CLU_720129_0_0_1"/>
<dbReference type="InterPro" id="IPR050822">
    <property type="entry name" value="Cerebellin_Synaptic_Org"/>
</dbReference>
<dbReference type="Gene3D" id="2.60.120.40">
    <property type="match status" value="1"/>
</dbReference>
<evidence type="ECO:0000313" key="4">
    <source>
        <dbReference type="EMBL" id="EKC19876.1"/>
    </source>
</evidence>
<dbReference type="InParanoid" id="K1QEC0"/>
<dbReference type="AlphaFoldDB" id="K1QEC0"/>
<accession>K1QEC0</accession>
<dbReference type="Pfam" id="PF00386">
    <property type="entry name" value="C1q"/>
    <property type="match status" value="1"/>
</dbReference>
<evidence type="ECO:0000256" key="3">
    <source>
        <dbReference type="ARBA" id="ARBA00022729"/>
    </source>
</evidence>
<dbReference type="SMART" id="SM00110">
    <property type="entry name" value="C1Q"/>
    <property type="match status" value="1"/>
</dbReference>
<dbReference type="SUPFAM" id="SSF49842">
    <property type="entry name" value="TNF-like"/>
    <property type="match status" value="1"/>
</dbReference>
<sequence length="384" mass="42273">MDDDLKKFVGSHEERLLQAALSSSRLKTDLINIVIKSCNALKPVLFTHADVVLELMNQCDKEFDKDQEGSELTALKISFEKVFSMDILKMLSASGVGDVDDEMKPAVLAIMNYLHNIEYHQNAIYSVKRKGGDTASVTAVMAQHLFSQLIPGNTYCINNRSRNLPNVCPCQQLNCGKEIKAGCTALGSGETWHGYVDILINDTIAVSVMKDGEGTSDEENPGPSAQKQLCRRNSCVKRLLLPNPQTTHVPKTNVVAFYAYMSQDFPNPGASHTLVFDTVVTNVGNGYHSTTGVFLAPETGVYVFSWSMRLFNGEYHRAELIHNYQVMGVAYLYAPTGDHTVSETIVIQVNQGDDVYLRTQVGDNNGDIESGSGGRSIFSGWKLN</sequence>
<dbReference type="GO" id="GO:0005576">
    <property type="term" value="C:extracellular region"/>
    <property type="evidence" value="ECO:0007669"/>
    <property type="project" value="UniProtKB-SubCell"/>
</dbReference>
<name>K1QEC0_MAGGI</name>
<proteinExistence type="predicted"/>